<evidence type="ECO:0000313" key="2">
    <source>
        <dbReference type="Proteomes" id="UP001162992"/>
    </source>
</evidence>
<dbReference type="Proteomes" id="UP001162992">
    <property type="component" value="Chromosome 12"/>
</dbReference>
<gene>
    <name evidence="1" type="ORF">O6H91_12G036200</name>
</gene>
<name>A0ACC2C0F6_DIPCM</name>
<organism evidence="1 2">
    <name type="scientific">Diphasiastrum complanatum</name>
    <name type="common">Issler's clubmoss</name>
    <name type="synonym">Lycopodium complanatum</name>
    <dbReference type="NCBI Taxonomy" id="34168"/>
    <lineage>
        <taxon>Eukaryota</taxon>
        <taxon>Viridiplantae</taxon>
        <taxon>Streptophyta</taxon>
        <taxon>Embryophyta</taxon>
        <taxon>Tracheophyta</taxon>
        <taxon>Lycopodiopsida</taxon>
        <taxon>Lycopodiales</taxon>
        <taxon>Lycopodiaceae</taxon>
        <taxon>Lycopodioideae</taxon>
        <taxon>Diphasiastrum</taxon>
    </lineage>
</organism>
<reference evidence="2" key="1">
    <citation type="journal article" date="2024" name="Proc. Natl. Acad. Sci. U.S.A.">
        <title>Extraordinary preservation of gene collinearity over three hundred million years revealed in homosporous lycophytes.</title>
        <authorList>
            <person name="Li C."/>
            <person name="Wickell D."/>
            <person name="Kuo L.Y."/>
            <person name="Chen X."/>
            <person name="Nie B."/>
            <person name="Liao X."/>
            <person name="Peng D."/>
            <person name="Ji J."/>
            <person name="Jenkins J."/>
            <person name="Williams M."/>
            <person name="Shu S."/>
            <person name="Plott C."/>
            <person name="Barry K."/>
            <person name="Rajasekar S."/>
            <person name="Grimwood J."/>
            <person name="Han X."/>
            <person name="Sun S."/>
            <person name="Hou Z."/>
            <person name="He W."/>
            <person name="Dai G."/>
            <person name="Sun C."/>
            <person name="Schmutz J."/>
            <person name="Leebens-Mack J.H."/>
            <person name="Li F.W."/>
            <person name="Wang L."/>
        </authorList>
    </citation>
    <scope>NUCLEOTIDE SEQUENCE [LARGE SCALE GENOMIC DNA]</scope>
    <source>
        <strain evidence="2">cv. PW_Plant_1</strain>
    </source>
</reference>
<sequence>MLARTYSMPIMKTQKELADGKWTKVVDLLNGHMDEVEELFHDPEGYAIDEQEGVFRKVQQLESCMSDIFATISSLKQAYVQLQAAHSPYDADKIRLFDRAIISEMKKLSDLKRTFYEKQEPVSSSRRQSAVSEMKPEESRKNHTLQKLEKTLKEKQKLVDTYEGYIEQFQRAIGAKDVEINGLKSSLEEVTEKVEDLERRARTNLKGPPVIWALPESALTSQLFEMTVTETKKAASSFSFILLKRMKEAEWDLDAASQSIEPGIFYPKPAHKKFAFESYVCHRMFNGFEKQNFSVNNNFSSILNERNHKHDCLLQLQDMRFIDPFELVNISPDCLFGRFCHKKYLQTVHQKMEESFFGNLQQRSQVLNGDHPTSTFYKSFLKLAKSVWLLHLLAFAVTPTISIFQVRRETMFHPLYMESVITPDDSNCLNGGVGLTVFPGFCLEKQILRCQVYLNGISLQQ</sequence>
<dbReference type="EMBL" id="CM055103">
    <property type="protein sequence ID" value="KAJ7535491.1"/>
    <property type="molecule type" value="Genomic_DNA"/>
</dbReference>
<accession>A0ACC2C0F6</accession>
<comment type="caution">
    <text evidence="1">The sequence shown here is derived from an EMBL/GenBank/DDBJ whole genome shotgun (WGS) entry which is preliminary data.</text>
</comment>
<keyword evidence="2" id="KW-1185">Reference proteome</keyword>
<proteinExistence type="predicted"/>
<protein>
    <submittedName>
        <fullName evidence="1">Uncharacterized protein</fullName>
    </submittedName>
</protein>
<evidence type="ECO:0000313" key="1">
    <source>
        <dbReference type="EMBL" id="KAJ7535491.1"/>
    </source>
</evidence>